<evidence type="ECO:0000313" key="1">
    <source>
        <dbReference type="EMBL" id="KAI8023459.1"/>
    </source>
</evidence>
<organism evidence="1 2">
    <name type="scientific">Camellia lanceoleosa</name>
    <dbReference type="NCBI Taxonomy" id="1840588"/>
    <lineage>
        <taxon>Eukaryota</taxon>
        <taxon>Viridiplantae</taxon>
        <taxon>Streptophyta</taxon>
        <taxon>Embryophyta</taxon>
        <taxon>Tracheophyta</taxon>
        <taxon>Spermatophyta</taxon>
        <taxon>Magnoliopsida</taxon>
        <taxon>eudicotyledons</taxon>
        <taxon>Gunneridae</taxon>
        <taxon>Pentapetalae</taxon>
        <taxon>asterids</taxon>
        <taxon>Ericales</taxon>
        <taxon>Theaceae</taxon>
        <taxon>Camellia</taxon>
    </lineage>
</organism>
<accession>A0ACC0ICL3</accession>
<protein>
    <submittedName>
        <fullName evidence="1">Uncharacterized protein</fullName>
    </submittedName>
</protein>
<reference evidence="1 2" key="1">
    <citation type="journal article" date="2022" name="Plant J.">
        <title>Chromosome-level genome of Camellia lanceoleosa provides a valuable resource for understanding genome evolution and self-incompatibility.</title>
        <authorList>
            <person name="Gong W."/>
            <person name="Xiao S."/>
            <person name="Wang L."/>
            <person name="Liao Z."/>
            <person name="Chang Y."/>
            <person name="Mo W."/>
            <person name="Hu G."/>
            <person name="Li W."/>
            <person name="Zhao G."/>
            <person name="Zhu H."/>
            <person name="Hu X."/>
            <person name="Ji K."/>
            <person name="Xiang X."/>
            <person name="Song Q."/>
            <person name="Yuan D."/>
            <person name="Jin S."/>
            <person name="Zhang L."/>
        </authorList>
    </citation>
    <scope>NUCLEOTIDE SEQUENCE [LARGE SCALE GENOMIC DNA]</scope>
    <source>
        <strain evidence="1">SQ_2022a</strain>
    </source>
</reference>
<keyword evidence="2" id="KW-1185">Reference proteome</keyword>
<comment type="caution">
    <text evidence="1">The sequence shown here is derived from an EMBL/GenBank/DDBJ whole genome shotgun (WGS) entry which is preliminary data.</text>
</comment>
<dbReference type="EMBL" id="CM045763">
    <property type="protein sequence ID" value="KAI8023459.1"/>
    <property type="molecule type" value="Genomic_DNA"/>
</dbReference>
<dbReference type="Proteomes" id="UP001060215">
    <property type="component" value="Chromosome 6"/>
</dbReference>
<proteinExistence type="predicted"/>
<gene>
    <name evidence="1" type="ORF">LOK49_LG03G01015</name>
</gene>
<sequence>MVWSQRSIQLGSVMEDRLIMRLKVIGKWFNSSRSLQKEDCVEVPPWLTIMYNTVYFDMCNAHPNTKKNELDHFCIDCLLALCYHCLPAHSSHKHVKIRRYVYCEVINRKDLCKLFNCLGIQAYHTNKTKVLFLKQRHQQPLQQQQSQQHNSKDHSCIICQRSLQDSTSLYCSIACKVFSISRGASNHDNEKDEDFSSKRSDEEIVTQSSPKRQKVRKGVAQRAPMY</sequence>
<name>A0ACC0ICL3_9ERIC</name>
<evidence type="ECO:0000313" key="2">
    <source>
        <dbReference type="Proteomes" id="UP001060215"/>
    </source>
</evidence>